<name>A0A0S4J5E1_BODSA</name>
<keyword evidence="2" id="KW-0732">Signal</keyword>
<dbReference type="EMBL" id="CYKH01000999">
    <property type="protein sequence ID" value="CUG76649.1"/>
    <property type="molecule type" value="Genomic_DNA"/>
</dbReference>
<keyword evidence="1" id="KW-1133">Transmembrane helix</keyword>
<evidence type="ECO:0000313" key="4">
    <source>
        <dbReference type="Proteomes" id="UP000051952"/>
    </source>
</evidence>
<dbReference type="SUPFAM" id="SSF55073">
    <property type="entry name" value="Nucleotide cyclase"/>
    <property type="match status" value="1"/>
</dbReference>
<dbReference type="Gene3D" id="3.30.70.1230">
    <property type="entry name" value="Nucleotide cyclase"/>
    <property type="match status" value="1"/>
</dbReference>
<dbReference type="PROSITE" id="PS51257">
    <property type="entry name" value="PROKAR_LIPOPROTEIN"/>
    <property type="match status" value="1"/>
</dbReference>
<reference evidence="4" key="1">
    <citation type="submission" date="2015-09" db="EMBL/GenBank/DDBJ databases">
        <authorList>
            <consortium name="Pathogen Informatics"/>
        </authorList>
    </citation>
    <scope>NUCLEOTIDE SEQUENCE [LARGE SCALE GENOMIC DNA]</scope>
    <source>
        <strain evidence="4">Lake Konstanz</strain>
    </source>
</reference>
<organism evidence="3 4">
    <name type="scientific">Bodo saltans</name>
    <name type="common">Flagellated protozoan</name>
    <dbReference type="NCBI Taxonomy" id="75058"/>
    <lineage>
        <taxon>Eukaryota</taxon>
        <taxon>Discoba</taxon>
        <taxon>Euglenozoa</taxon>
        <taxon>Kinetoplastea</taxon>
        <taxon>Metakinetoplastina</taxon>
        <taxon>Eubodonida</taxon>
        <taxon>Bodonidae</taxon>
        <taxon>Bodo</taxon>
    </lineage>
</organism>
<feature type="signal peptide" evidence="2">
    <location>
        <begin position="1"/>
        <end position="24"/>
    </location>
</feature>
<evidence type="ECO:0000256" key="1">
    <source>
        <dbReference type="SAM" id="Phobius"/>
    </source>
</evidence>
<protein>
    <submittedName>
        <fullName evidence="3">Membrane-associated protein, putative</fullName>
    </submittedName>
</protein>
<evidence type="ECO:0000256" key="2">
    <source>
        <dbReference type="SAM" id="SignalP"/>
    </source>
</evidence>
<evidence type="ECO:0000313" key="3">
    <source>
        <dbReference type="EMBL" id="CUG76649.1"/>
    </source>
</evidence>
<proteinExistence type="predicted"/>
<sequence length="775" mass="84134">MQVSIKVVVATLLAAASLCALVLACAPVVYNVHDDTMGFVLDAAVGAADQVQYVLEGRLRKLRKFGDVLYKAALQHDVIAYLQPWSLVLWAGATVIEEDISVLLFRPDDRGFLVTAYKSITGGVPRPGHIFLVNFTEPGTSLSTGWFGLYPPHAPDNTTQPWTPEASVLHYTQQPVGIILGQPNRSLSMSWIGLTVVRPTVTTVFAILTYGGPINAGGDPSNRQYFSLSMRGTAFSNYMKNMSVAQNGGALILFDVTTMSLVAGSITDSSGIFANGTTPQLNPLHKLQDPKVSSIFSAHYNGPAPPQTINELNISRKFGVVGLYALLTCPPPCTFVYWPHDDTLRVGPFQSNFNIDVLVRSFVVVRVLKVSGDDAGQVSDSAMDLRLMVTVPSANVIGDYISAVNYSMLISLSAIVGLCTVIVVVASFVLQALASMESEIFHLARVFLFPHMWEARSECMLDKVDRPRCFSDFFSEFRRIFGAIRKLSRALYTLRAFTPPEASTFAPLTTTAEHTSSSGDITSARSHFISHALSPFIGLVDVPYAPSSIPQTELSGGREGGGGGGMWKVPVTTLFVAIDPLMFHLQDPTVIYTKHRAILEVFQKHVALFSGASIDQFNGNRFLIHFNASGRTPKHVLSALTVALKALRDVPTGLSFGISSSVSVCGFMGPAACKVFTVVSTNVPHASIMARLVPEFHNVLGNLCVLLTWRATEVARLEQRTLFRKLPVALGMLDEGAVYCDFKPIVEILLQGEEQNAPPYGFGVVPTMAPRVPRK</sequence>
<dbReference type="InterPro" id="IPR029787">
    <property type="entry name" value="Nucleotide_cyclase"/>
</dbReference>
<gene>
    <name evidence="3" type="ORF">BSAL_85185</name>
</gene>
<feature type="chain" id="PRO_5006621917" evidence="2">
    <location>
        <begin position="25"/>
        <end position="775"/>
    </location>
</feature>
<keyword evidence="1" id="KW-0472">Membrane</keyword>
<keyword evidence="1" id="KW-0812">Transmembrane</keyword>
<dbReference type="Proteomes" id="UP000051952">
    <property type="component" value="Unassembled WGS sequence"/>
</dbReference>
<feature type="transmembrane region" description="Helical" evidence="1">
    <location>
        <begin position="406"/>
        <end position="430"/>
    </location>
</feature>
<keyword evidence="4" id="KW-1185">Reference proteome</keyword>
<accession>A0A0S4J5E1</accession>
<dbReference type="VEuPathDB" id="TriTrypDB:BSAL_85185"/>
<dbReference type="AlphaFoldDB" id="A0A0S4J5E1"/>